<dbReference type="InterPro" id="IPR025662">
    <property type="entry name" value="Sigma_54_int_dom_ATP-bd_1"/>
</dbReference>
<protein>
    <recommendedName>
        <fullName evidence="3">NACHT domain-containing protein</fullName>
    </recommendedName>
</protein>
<comment type="caution">
    <text evidence="1">The sequence shown here is derived from an EMBL/GenBank/DDBJ whole genome shotgun (WGS) entry which is preliminary data.</text>
</comment>
<proteinExistence type="predicted"/>
<dbReference type="InterPro" id="IPR027417">
    <property type="entry name" value="P-loop_NTPase"/>
</dbReference>
<evidence type="ECO:0000313" key="2">
    <source>
        <dbReference type="Proteomes" id="UP001381693"/>
    </source>
</evidence>
<dbReference type="PANTHER" id="PTHR46312">
    <property type="entry name" value="NACHT DOMAIN-CONTAINING PROTEIN"/>
    <property type="match status" value="1"/>
</dbReference>
<dbReference type="Gene3D" id="3.40.50.300">
    <property type="entry name" value="P-loop containing nucleotide triphosphate hydrolases"/>
    <property type="match status" value="1"/>
</dbReference>
<keyword evidence="2" id="KW-1185">Reference proteome</keyword>
<dbReference type="AlphaFoldDB" id="A0AAN8XXD3"/>
<evidence type="ECO:0008006" key="3">
    <source>
        <dbReference type="Google" id="ProtNLM"/>
    </source>
</evidence>
<evidence type="ECO:0000313" key="1">
    <source>
        <dbReference type="EMBL" id="KAK7086254.1"/>
    </source>
</evidence>
<dbReference type="SUPFAM" id="SSF52540">
    <property type="entry name" value="P-loop containing nucleoside triphosphate hydrolases"/>
    <property type="match status" value="1"/>
</dbReference>
<name>A0AAN8XXD3_HALRR</name>
<dbReference type="PANTHER" id="PTHR46312:SF2">
    <property type="entry name" value="NUCLEOTIDE-BINDING OLIGOMERIZATION DOMAIN-CONTAINING PROTEIN 2-LIKE"/>
    <property type="match status" value="1"/>
</dbReference>
<dbReference type="Proteomes" id="UP001381693">
    <property type="component" value="Unassembled WGS sequence"/>
</dbReference>
<reference evidence="1 2" key="1">
    <citation type="submission" date="2023-11" db="EMBL/GenBank/DDBJ databases">
        <title>Halocaridina rubra genome assembly.</title>
        <authorList>
            <person name="Smith C."/>
        </authorList>
    </citation>
    <scope>NUCLEOTIDE SEQUENCE [LARGE SCALE GENOMIC DNA]</scope>
    <source>
        <strain evidence="1">EP-1</strain>
        <tissue evidence="1">Whole</tissue>
    </source>
</reference>
<dbReference type="PROSITE" id="PS00675">
    <property type="entry name" value="SIGMA54_INTERACT_1"/>
    <property type="match status" value="1"/>
</dbReference>
<organism evidence="1 2">
    <name type="scientific">Halocaridina rubra</name>
    <name type="common">Hawaiian red shrimp</name>
    <dbReference type="NCBI Taxonomy" id="373956"/>
    <lineage>
        <taxon>Eukaryota</taxon>
        <taxon>Metazoa</taxon>
        <taxon>Ecdysozoa</taxon>
        <taxon>Arthropoda</taxon>
        <taxon>Crustacea</taxon>
        <taxon>Multicrustacea</taxon>
        <taxon>Malacostraca</taxon>
        <taxon>Eumalacostraca</taxon>
        <taxon>Eucarida</taxon>
        <taxon>Decapoda</taxon>
        <taxon>Pleocyemata</taxon>
        <taxon>Caridea</taxon>
        <taxon>Atyoidea</taxon>
        <taxon>Atyidae</taxon>
        <taxon>Halocaridina</taxon>
    </lineage>
</organism>
<dbReference type="EMBL" id="JAXCGZ010000277">
    <property type="protein sequence ID" value="KAK7086254.1"/>
    <property type="molecule type" value="Genomic_DNA"/>
</dbReference>
<gene>
    <name evidence="1" type="ORF">SK128_014070</name>
</gene>
<sequence length="923" mass="106629">MSDQSIQRQRPNVYFHRYYDAIFLVAKKEYLRVFLWLYQGGTSYVGDYLQTTPRRMKGLKAWEKAVLNRKELSVRFDICMLYSMLQRTCGLTEDTAELWNEPQTSAERESLEHSLYLIKEIRNDLSHPDLQPFLFHMSNEEFGEKLNELRHLCQYILRKAGEKAYRTTQEIENVIFNMELAFTGVKSNPIPSGFTPEKLAIVAKQEMRTKCSYSTELLTTYVKPLLLPIFPMKSNSKWLDIPLEIIANWHCENGNSPTNIVFYGDSGTGKSALCQYIYSCWLSGSSEILDLQSYDIVVPVTCNNVSNRDILDYLDMSLSESISECGREEFREFLKSLKVLWLLDGFEEATVDARELLSKIRMHCTSHLMIFTVKPQYKQDLFYVLSVDDRVLEVALYGLSDNGIFDFITKFLNQKEADVNLIAKQSKEFREDVQALGKDIIMELHVPLKLKLMLELWQGGRLKGNSSSPFTFLYLELIDLQKSKLLKLIKQKTTLREEEIILRADRWITDICKVAFDMILRSEFLNIKETSRDTVVKISEPLLIYPEDSLSLFINVQGHAKDNPTYSFLHGSQQYFMAAQYVVTLMEPSTNPSQLLDEVFMNEILRKRDINCDHLYMTLLFVISRVALASDVDTDVACALICLLDMCRELNVFEVVQYAGYSPVFVENISAFAEDEWKVTENEMRAAISLLEFQTPDRIFLDIVTDPKETTELSSFLGIISKKILLVHCNLRFHCLRPATEFSDSYLKSLCSSDALCTVVEFVGNLSEEGCRLLFKTPYIYELTVKVTSDEVFKLILQSMPHLPLLKRLTLYIEMPRLPRVTSCNIEIEEFNVILHHLNCSSAKSAAETLSRVSKKYNKITLFDTRASSASRFFEVLKNGNICVNTLERCLDFTLRGEKLYYFEDYGRTHKICTKVGRTHFLE</sequence>
<accession>A0AAN8XXD3</accession>